<dbReference type="InterPro" id="IPR051010">
    <property type="entry name" value="BCAA_transport"/>
</dbReference>
<reference evidence="6 7" key="1">
    <citation type="submission" date="2019-04" db="EMBL/GenBank/DDBJ databases">
        <title>Phreatobacter aquaticus sp. nov.</title>
        <authorList>
            <person name="Choi A."/>
        </authorList>
    </citation>
    <scope>NUCLEOTIDE SEQUENCE [LARGE SCALE GENOMIC DNA]</scope>
    <source>
        <strain evidence="6 7">KCTC 52518</strain>
    </source>
</reference>
<dbReference type="InterPro" id="IPR006311">
    <property type="entry name" value="TAT_signal"/>
</dbReference>
<proteinExistence type="inferred from homology"/>
<evidence type="ECO:0000256" key="3">
    <source>
        <dbReference type="ARBA" id="ARBA00022970"/>
    </source>
</evidence>
<feature type="domain" description="Leucine-binding protein" evidence="5">
    <location>
        <begin position="31"/>
        <end position="360"/>
    </location>
</feature>
<evidence type="ECO:0000313" key="6">
    <source>
        <dbReference type="EMBL" id="QCI65165.1"/>
    </source>
</evidence>
<dbReference type="Gene3D" id="3.40.50.2300">
    <property type="match status" value="2"/>
</dbReference>
<dbReference type="OrthoDB" id="9147078at2"/>
<evidence type="ECO:0000256" key="1">
    <source>
        <dbReference type="ARBA" id="ARBA00010062"/>
    </source>
</evidence>
<evidence type="ECO:0000313" key="7">
    <source>
        <dbReference type="Proteomes" id="UP000298781"/>
    </source>
</evidence>
<evidence type="ECO:0000256" key="4">
    <source>
        <dbReference type="SAM" id="SignalP"/>
    </source>
</evidence>
<dbReference type="InterPro" id="IPR028081">
    <property type="entry name" value="Leu-bd"/>
</dbReference>
<dbReference type="RefSeq" id="WP_136960613.1">
    <property type="nucleotide sequence ID" value="NZ_CP039690.1"/>
</dbReference>
<dbReference type="KEGG" id="pstg:E8M01_13660"/>
<dbReference type="PANTHER" id="PTHR30483:SF38">
    <property type="entry name" value="BLR7848 PROTEIN"/>
    <property type="match status" value="1"/>
</dbReference>
<dbReference type="SUPFAM" id="SSF53822">
    <property type="entry name" value="Periplasmic binding protein-like I"/>
    <property type="match status" value="1"/>
</dbReference>
<name>A0A4D7B148_9HYPH</name>
<evidence type="ECO:0000259" key="5">
    <source>
        <dbReference type="Pfam" id="PF13458"/>
    </source>
</evidence>
<keyword evidence="3" id="KW-0029">Amino-acid transport</keyword>
<organism evidence="6 7">
    <name type="scientific">Phreatobacter stygius</name>
    <dbReference type="NCBI Taxonomy" id="1940610"/>
    <lineage>
        <taxon>Bacteria</taxon>
        <taxon>Pseudomonadati</taxon>
        <taxon>Pseudomonadota</taxon>
        <taxon>Alphaproteobacteria</taxon>
        <taxon>Hyphomicrobiales</taxon>
        <taxon>Phreatobacteraceae</taxon>
        <taxon>Phreatobacter</taxon>
    </lineage>
</organism>
<dbReference type="PROSITE" id="PS51318">
    <property type="entry name" value="TAT"/>
    <property type="match status" value="1"/>
</dbReference>
<dbReference type="Proteomes" id="UP000298781">
    <property type="component" value="Chromosome"/>
</dbReference>
<dbReference type="InterPro" id="IPR028082">
    <property type="entry name" value="Peripla_BP_I"/>
</dbReference>
<sequence length="386" mass="40941">MTRLTRRSTLLGGAAVGLVGFAGRAAAQTPQINLGITISITGPAAALGIPIRNSIDILPTEIAGVKINPIVLDDAGDPTAATTNARRFVTQDKVDVLMGSSTTPPGIAVANVAFETGVPHFSFAPIPVPAGREKWSVVMPQPVSLMAKALFDHMKRANIKNVAMIGFSDSWGDLWLREFKAQGEAAGLKLVADERYARADTSVAGQTLKIIATRPDAVLVAGSGTGAALPQIALKERGYAGPIYHTHGAVTRDFIRIAGRSAEGVIMASGPVIAPELLPDSAATKAPGLAYVTAYEAKFGKDTRTQFGAHVFDAYEVLKRVVPVAIKEARPGTVEFREAIRKAMLSERDIKASQGVFNFTETDRYGVDERARVLITVKDGNWALVS</sequence>
<dbReference type="CDD" id="cd06333">
    <property type="entry name" value="PBP1_ABC_RPA1789-like"/>
    <property type="match status" value="1"/>
</dbReference>
<dbReference type="EMBL" id="CP039690">
    <property type="protein sequence ID" value="QCI65165.1"/>
    <property type="molecule type" value="Genomic_DNA"/>
</dbReference>
<dbReference type="Pfam" id="PF13458">
    <property type="entry name" value="Peripla_BP_6"/>
    <property type="match status" value="1"/>
</dbReference>
<keyword evidence="3" id="KW-0813">Transport</keyword>
<comment type="similarity">
    <text evidence="1">Belongs to the leucine-binding protein family.</text>
</comment>
<dbReference type="GO" id="GO:0006865">
    <property type="term" value="P:amino acid transport"/>
    <property type="evidence" value="ECO:0007669"/>
    <property type="project" value="UniProtKB-KW"/>
</dbReference>
<keyword evidence="2 4" id="KW-0732">Signal</keyword>
<dbReference type="PANTHER" id="PTHR30483">
    <property type="entry name" value="LEUCINE-SPECIFIC-BINDING PROTEIN"/>
    <property type="match status" value="1"/>
</dbReference>
<gene>
    <name evidence="6" type="ORF">E8M01_13660</name>
</gene>
<feature type="signal peptide" evidence="4">
    <location>
        <begin position="1"/>
        <end position="27"/>
    </location>
</feature>
<keyword evidence="7" id="KW-1185">Reference proteome</keyword>
<protein>
    <submittedName>
        <fullName evidence="6">ABC transporter substrate-binding protein</fullName>
    </submittedName>
</protein>
<evidence type="ECO:0000256" key="2">
    <source>
        <dbReference type="ARBA" id="ARBA00022729"/>
    </source>
</evidence>
<feature type="chain" id="PRO_5020831601" evidence="4">
    <location>
        <begin position="28"/>
        <end position="386"/>
    </location>
</feature>
<accession>A0A4D7B148</accession>
<dbReference type="AlphaFoldDB" id="A0A4D7B148"/>